<dbReference type="InterPro" id="IPR050967">
    <property type="entry name" value="Thiamine_Salvage_TenA"/>
</dbReference>
<keyword evidence="4" id="KW-1185">Reference proteome</keyword>
<dbReference type="Pfam" id="PF03070">
    <property type="entry name" value="TENA_THI-4"/>
    <property type="match status" value="1"/>
</dbReference>
<comment type="caution">
    <text evidence="3">The sequence shown here is derived from an EMBL/GenBank/DDBJ whole genome shotgun (WGS) entry which is preliminary data.</text>
</comment>
<comment type="function">
    <text evidence="1">Catalyzes an amino-pyrimidine hydrolysis reaction at the C5' of the pyrimidine moiety of thiamine compounds, a reaction that is part of a thiamine salvage pathway.</text>
</comment>
<dbReference type="PANTHER" id="PTHR43198">
    <property type="entry name" value="BIFUNCTIONAL TH2 PROTEIN"/>
    <property type="match status" value="1"/>
</dbReference>
<dbReference type="AlphaFoldDB" id="A0A081N204"/>
<dbReference type="NCBIfam" id="TIGR04306">
    <property type="entry name" value="salvage_TenA"/>
    <property type="match status" value="1"/>
</dbReference>
<dbReference type="eggNOG" id="COG0819">
    <property type="taxonomic scope" value="Bacteria"/>
</dbReference>
<comment type="catalytic activity">
    <reaction evidence="1">
        <text>thiamine + H2O = 5-(2-hydroxyethyl)-4-methylthiazole + 4-amino-5-hydroxymethyl-2-methylpyrimidine + H(+)</text>
        <dbReference type="Rhea" id="RHEA:17509"/>
        <dbReference type="ChEBI" id="CHEBI:15377"/>
        <dbReference type="ChEBI" id="CHEBI:15378"/>
        <dbReference type="ChEBI" id="CHEBI:16892"/>
        <dbReference type="ChEBI" id="CHEBI:17957"/>
        <dbReference type="ChEBI" id="CHEBI:18385"/>
        <dbReference type="EC" id="3.5.99.2"/>
    </reaction>
</comment>
<accession>A0A081N204</accession>
<dbReference type="GO" id="GO:0005829">
    <property type="term" value="C:cytosol"/>
    <property type="evidence" value="ECO:0007669"/>
    <property type="project" value="TreeGrafter"/>
</dbReference>
<keyword evidence="1" id="KW-0784">Thiamine biosynthesis</keyword>
<dbReference type="CDD" id="cd19367">
    <property type="entry name" value="TenA_C_ScTHI20-like"/>
    <property type="match status" value="1"/>
</dbReference>
<gene>
    <name evidence="3" type="ORF">GZ77_18320</name>
</gene>
<dbReference type="PANTHER" id="PTHR43198:SF2">
    <property type="entry name" value="SI:CH1073-67J19.1-RELATED"/>
    <property type="match status" value="1"/>
</dbReference>
<dbReference type="GO" id="GO:0050334">
    <property type="term" value="F:thiaminase activity"/>
    <property type="evidence" value="ECO:0007669"/>
    <property type="project" value="UniProtKB-EC"/>
</dbReference>
<dbReference type="InterPro" id="IPR004305">
    <property type="entry name" value="Thiaminase-2/PQQC"/>
</dbReference>
<comment type="similarity">
    <text evidence="1">Belongs to the TenA family.</text>
</comment>
<feature type="domain" description="Thiaminase-2/PQQC" evidence="2">
    <location>
        <begin position="25"/>
        <end position="226"/>
    </location>
</feature>
<evidence type="ECO:0000313" key="3">
    <source>
        <dbReference type="EMBL" id="KEQ12477.1"/>
    </source>
</evidence>
<name>A0A081N204_9GAMM</name>
<organism evidence="3 4">
    <name type="scientific">Endozoicomonas montiporae</name>
    <dbReference type="NCBI Taxonomy" id="1027273"/>
    <lineage>
        <taxon>Bacteria</taxon>
        <taxon>Pseudomonadati</taxon>
        <taxon>Pseudomonadota</taxon>
        <taxon>Gammaproteobacteria</taxon>
        <taxon>Oceanospirillales</taxon>
        <taxon>Endozoicomonadaceae</taxon>
        <taxon>Endozoicomonas</taxon>
    </lineage>
</organism>
<dbReference type="GO" id="GO:0009228">
    <property type="term" value="P:thiamine biosynthetic process"/>
    <property type="evidence" value="ECO:0007669"/>
    <property type="project" value="UniProtKB-KW"/>
</dbReference>
<proteinExistence type="inferred from homology"/>
<dbReference type="GO" id="GO:0009229">
    <property type="term" value="P:thiamine diphosphate biosynthetic process"/>
    <property type="evidence" value="ECO:0007669"/>
    <property type="project" value="UniProtKB-UniPathway"/>
</dbReference>
<evidence type="ECO:0000259" key="2">
    <source>
        <dbReference type="Pfam" id="PF03070"/>
    </source>
</evidence>
<dbReference type="EMBL" id="JOKG01000004">
    <property type="protein sequence ID" value="KEQ12477.1"/>
    <property type="molecule type" value="Genomic_DNA"/>
</dbReference>
<reference evidence="3 4" key="1">
    <citation type="submission" date="2014-06" db="EMBL/GenBank/DDBJ databases">
        <title>Whole Genome Sequences of Three Symbiotic Endozoicomonas Bacteria.</title>
        <authorList>
            <person name="Neave M.J."/>
            <person name="Apprill A."/>
            <person name="Voolstra C.R."/>
        </authorList>
    </citation>
    <scope>NUCLEOTIDE SEQUENCE [LARGE SCALE GENOMIC DNA]</scope>
    <source>
        <strain evidence="3 4">LMG 24815</strain>
    </source>
</reference>
<dbReference type="Proteomes" id="UP000028006">
    <property type="component" value="Unassembled WGS sequence"/>
</dbReference>
<dbReference type="UniPathway" id="UPA00060"/>
<evidence type="ECO:0000256" key="1">
    <source>
        <dbReference type="RuleBase" id="RU363093"/>
    </source>
</evidence>
<comment type="pathway">
    <text evidence="1">Cofactor biosynthesis; thiamine diphosphate biosynthesis.</text>
</comment>
<dbReference type="InterPro" id="IPR027574">
    <property type="entry name" value="Thiaminase_II"/>
</dbReference>
<dbReference type="RefSeq" id="WP_034877836.1">
    <property type="nucleotide sequence ID" value="NZ_JOKG01000004.1"/>
</dbReference>
<evidence type="ECO:0000313" key="4">
    <source>
        <dbReference type="Proteomes" id="UP000028006"/>
    </source>
</evidence>
<dbReference type="InterPro" id="IPR016084">
    <property type="entry name" value="Haem_Oase-like_multi-hlx"/>
</dbReference>
<dbReference type="EC" id="3.5.99.2" evidence="1"/>
<sequence length="231" mass="26107">MSVDTSIFYDPSTLFGQLKSACKDDWHAYCHHEFVQRIGDGTLPLASFKHYLQQDYLFLLHYARAYALAVYKSDNPEDMRAASAGVAGVLAETSVHLNYCKVWGLTEQDVIQVPEARANMAYTRYVLERGMAGDILDLQVALAPCSVGYAEIGERLINDPNTQQEGNPYWDWIQTYGSDEFLAGSVKTVETIERLASSRFTEKRLVSLQKTFQEATRLEIGFWDMGINCSF</sequence>
<comment type="catalytic activity">
    <reaction evidence="1">
        <text>4-amino-5-aminomethyl-2-methylpyrimidine + H2O = 4-amino-5-hydroxymethyl-2-methylpyrimidine + NH4(+)</text>
        <dbReference type="Rhea" id="RHEA:31799"/>
        <dbReference type="ChEBI" id="CHEBI:15377"/>
        <dbReference type="ChEBI" id="CHEBI:16892"/>
        <dbReference type="ChEBI" id="CHEBI:28938"/>
        <dbReference type="ChEBI" id="CHEBI:63416"/>
        <dbReference type="EC" id="3.5.99.2"/>
    </reaction>
</comment>
<keyword evidence="1" id="KW-0378">Hydrolase</keyword>
<dbReference type="SUPFAM" id="SSF48613">
    <property type="entry name" value="Heme oxygenase-like"/>
    <property type="match status" value="1"/>
</dbReference>
<protein>
    <recommendedName>
        <fullName evidence="1">Aminopyrimidine aminohydrolase</fullName>
        <ecNumber evidence="1">3.5.99.2</ecNumber>
    </recommendedName>
</protein>
<dbReference type="Gene3D" id="1.20.910.10">
    <property type="entry name" value="Heme oxygenase-like"/>
    <property type="match status" value="1"/>
</dbReference>